<dbReference type="Pfam" id="PF01103">
    <property type="entry name" value="Omp85"/>
    <property type="match status" value="1"/>
</dbReference>
<dbReference type="InterPro" id="IPR039910">
    <property type="entry name" value="D15-like"/>
</dbReference>
<evidence type="ECO:0000256" key="2">
    <source>
        <dbReference type="ARBA" id="ARBA00022692"/>
    </source>
</evidence>
<evidence type="ECO:0000256" key="1">
    <source>
        <dbReference type="ARBA" id="ARBA00004370"/>
    </source>
</evidence>
<evidence type="ECO:0000256" key="5">
    <source>
        <dbReference type="ARBA" id="ARBA00023237"/>
    </source>
</evidence>
<name>A0A172U167_9BACT</name>
<dbReference type="GO" id="GO:0019867">
    <property type="term" value="C:outer membrane"/>
    <property type="evidence" value="ECO:0007669"/>
    <property type="project" value="InterPro"/>
</dbReference>
<dbReference type="STRING" id="1492898.SY85_24095"/>
<dbReference type="Gene3D" id="2.40.160.50">
    <property type="entry name" value="membrane protein fhac: a member of the omp85/tpsb transporter family"/>
    <property type="match status" value="1"/>
</dbReference>
<keyword evidence="3" id="KW-0732">Signal</keyword>
<accession>A0A172U167</accession>
<comment type="subcellular location">
    <subcellularLocation>
        <location evidence="1">Membrane</location>
    </subcellularLocation>
</comment>
<reference evidence="8" key="1">
    <citation type="submission" date="2015-01" db="EMBL/GenBank/DDBJ databases">
        <title>Flavisolibacter sp./LCS9/ whole genome sequencing.</title>
        <authorList>
            <person name="Kim M.K."/>
            <person name="Srinivasan S."/>
            <person name="Lee J.-J."/>
        </authorList>
    </citation>
    <scope>NUCLEOTIDE SEQUENCE [LARGE SCALE GENOMIC DNA]</scope>
    <source>
        <strain evidence="8">LCS9</strain>
    </source>
</reference>
<keyword evidence="5" id="KW-0998">Cell outer membrane</keyword>
<dbReference type="InterPro" id="IPR000184">
    <property type="entry name" value="Bac_surfAg_D15"/>
</dbReference>
<dbReference type="PANTHER" id="PTHR12815:SF47">
    <property type="entry name" value="TRANSLOCATION AND ASSEMBLY MODULE SUBUNIT TAMA"/>
    <property type="match status" value="1"/>
</dbReference>
<gene>
    <name evidence="7" type="ORF">SY85_24095</name>
</gene>
<feature type="domain" description="Bacterial surface antigen (D15)" evidence="6">
    <location>
        <begin position="584"/>
        <end position="765"/>
    </location>
</feature>
<protein>
    <recommendedName>
        <fullName evidence="6">Bacterial surface antigen (D15) domain-containing protein</fullName>
    </recommendedName>
</protein>
<dbReference type="Proteomes" id="UP000077177">
    <property type="component" value="Chromosome"/>
</dbReference>
<dbReference type="KEGG" id="fla:SY85_24095"/>
<evidence type="ECO:0000256" key="4">
    <source>
        <dbReference type="ARBA" id="ARBA00023136"/>
    </source>
</evidence>
<evidence type="ECO:0000256" key="3">
    <source>
        <dbReference type="ARBA" id="ARBA00022729"/>
    </source>
</evidence>
<evidence type="ECO:0000259" key="6">
    <source>
        <dbReference type="Pfam" id="PF01103"/>
    </source>
</evidence>
<dbReference type="RefSeq" id="WP_082886677.1">
    <property type="nucleotide sequence ID" value="NZ_CP011390.1"/>
</dbReference>
<evidence type="ECO:0000313" key="7">
    <source>
        <dbReference type="EMBL" id="ANE53095.1"/>
    </source>
</evidence>
<dbReference type="OrthoDB" id="9814535at2"/>
<keyword evidence="2" id="KW-0812">Transmembrane</keyword>
<dbReference type="PANTHER" id="PTHR12815">
    <property type="entry name" value="SORTING AND ASSEMBLY MACHINERY SAMM50 PROTEIN FAMILY MEMBER"/>
    <property type="match status" value="1"/>
</dbReference>
<evidence type="ECO:0000313" key="8">
    <source>
        <dbReference type="Proteomes" id="UP000077177"/>
    </source>
</evidence>
<dbReference type="AlphaFoldDB" id="A0A172U167"/>
<keyword evidence="8" id="KW-1185">Reference proteome</keyword>
<reference evidence="7 8" key="2">
    <citation type="journal article" date="2016" name="Int. J. Syst. Evol. Microbiol.">
        <title>Flavisolibacter tropicus sp. nov., isolated from tropical soil.</title>
        <authorList>
            <person name="Lee J.J."/>
            <person name="Kang M.S."/>
            <person name="Kim G.S."/>
            <person name="Lee C.S."/>
            <person name="Lim S."/>
            <person name="Lee J."/>
            <person name="Roh S.H."/>
            <person name="Kang H."/>
            <person name="Ha J.M."/>
            <person name="Bae S."/>
            <person name="Jung H.Y."/>
            <person name="Kim M.K."/>
        </authorList>
    </citation>
    <scope>NUCLEOTIDE SEQUENCE [LARGE SCALE GENOMIC DNA]</scope>
    <source>
        <strain evidence="7 8">LCS9</strain>
    </source>
</reference>
<organism evidence="7 8">
    <name type="scientific">Flavisolibacter tropicus</name>
    <dbReference type="NCBI Taxonomy" id="1492898"/>
    <lineage>
        <taxon>Bacteria</taxon>
        <taxon>Pseudomonadati</taxon>
        <taxon>Bacteroidota</taxon>
        <taxon>Chitinophagia</taxon>
        <taxon>Chitinophagales</taxon>
        <taxon>Chitinophagaceae</taxon>
        <taxon>Flavisolibacter</taxon>
    </lineage>
</organism>
<dbReference type="Gene3D" id="3.10.20.310">
    <property type="entry name" value="membrane protein fhac"/>
    <property type="match status" value="1"/>
</dbReference>
<dbReference type="EMBL" id="CP011390">
    <property type="protein sequence ID" value="ANE53095.1"/>
    <property type="molecule type" value="Genomic_DNA"/>
</dbReference>
<proteinExistence type="predicted"/>
<sequence>MNDLSPFYRFKNTTWLAVLLVLFVSCSVVKDYPVRKPFVYETNIELETPLTTVERKNLVNKLEKQLDDSIQVRTIEKLVGWDKGPRLFYNVLKKPPVYDSLNADKSLTYMKALLNAEGYYRDTSRYEVKIDSIGDQYRTHVNFRVTPGKLFTLDSIGYTIGQDSIANNFSEDHLENLTRQSLAQSYLKKGGPFSKSLLSAERDRLTDYYRNNGYLRFSQEEILVVWDTVGQAFLRPTLDPFEQAQQLEALRQRRLNPTADVTFRLRASKDTMHLVKYHVGNVTIYPDLNKDTAKYEPIIRHRRRATIVSYYDQFKDRPVTENLYLRRGDVYSQSNYLRTINRFNRVGAWRLVTIDQIPRGTTDTVDFVVRLTPAAKYAIDYSIEGSNNRGNLISQGNLFGLNLNLQNRNFARSANQANTTFRFGSDFKKEPTLQFALGHVINFPRAIPRIQQLPYAIRENARTSLVLFGNYLKRVDFADVKSINASWGYEANWNNKFLTIRIPNVEFTKVVEGPGLTDLIKKNQSYRYIYNDGFIISSIASLAQTKSKILEKGRGNYSITDYKRIGLEASGLLAGFIKSDFLDSNLYRFIKLDVDVRRTYSIRRSALVFRFFGGVGYELDTVKKYLPFFKAYFAGGANSMRAWQLRKLGPGSSKLSTADTVAPYRFADMQLELNGEYRFYIANYRGIQINGALFTDVGNIWYLRNNSDFENVKEDQAGQFKLDKLGRDLAVGVGTGLRVDLNYFLIRLDYAFKAKDPSQETNNQWFTNWGFGKGQESGQFQLGVTYPF</sequence>
<keyword evidence="4" id="KW-0472">Membrane</keyword>